<keyword evidence="5 8" id="KW-0812">Transmembrane</keyword>
<keyword evidence="6 8" id="KW-1133">Transmembrane helix</keyword>
<keyword evidence="4" id="KW-1003">Cell membrane</keyword>
<feature type="transmembrane region" description="Helical" evidence="8">
    <location>
        <begin position="256"/>
        <end position="275"/>
    </location>
</feature>
<evidence type="ECO:0000313" key="11">
    <source>
        <dbReference type="Proteomes" id="UP000322981"/>
    </source>
</evidence>
<evidence type="ECO:0000256" key="2">
    <source>
        <dbReference type="ARBA" id="ARBA00007783"/>
    </source>
</evidence>
<evidence type="ECO:0000259" key="9">
    <source>
        <dbReference type="PROSITE" id="PS51012"/>
    </source>
</evidence>
<dbReference type="OrthoDB" id="9808686at2"/>
<dbReference type="Pfam" id="PF12698">
    <property type="entry name" value="ABC2_membrane_3"/>
    <property type="match status" value="1"/>
</dbReference>
<dbReference type="InterPro" id="IPR047817">
    <property type="entry name" value="ABC2_TM_bact-type"/>
</dbReference>
<proteinExistence type="inferred from homology"/>
<name>A0A5M8FF35_9GAMM</name>
<dbReference type="Gene3D" id="3.40.1710.10">
    <property type="entry name" value="abc type-2 transporter like domain"/>
    <property type="match status" value="1"/>
</dbReference>
<dbReference type="GO" id="GO:0005886">
    <property type="term" value="C:plasma membrane"/>
    <property type="evidence" value="ECO:0007669"/>
    <property type="project" value="UniProtKB-SubCell"/>
</dbReference>
<dbReference type="InterPro" id="IPR013525">
    <property type="entry name" value="ABC2_TM"/>
</dbReference>
<feature type="transmembrane region" description="Helical" evidence="8">
    <location>
        <begin position="230"/>
        <end position="250"/>
    </location>
</feature>
<evidence type="ECO:0000256" key="6">
    <source>
        <dbReference type="ARBA" id="ARBA00022989"/>
    </source>
</evidence>
<dbReference type="RefSeq" id="WP_150094356.1">
    <property type="nucleotide sequence ID" value="NZ_VWXX01000032.1"/>
</dbReference>
<evidence type="ECO:0000313" key="10">
    <source>
        <dbReference type="EMBL" id="KAA6183503.1"/>
    </source>
</evidence>
<dbReference type="EMBL" id="VWXX01000032">
    <property type="protein sequence ID" value="KAA6183503.1"/>
    <property type="molecule type" value="Genomic_DNA"/>
</dbReference>
<keyword evidence="3" id="KW-0813">Transport</keyword>
<dbReference type="InterPro" id="IPR051449">
    <property type="entry name" value="ABC-2_transporter_component"/>
</dbReference>
<dbReference type="PANTHER" id="PTHR30294">
    <property type="entry name" value="MEMBRANE COMPONENT OF ABC TRANSPORTER YHHJ-RELATED"/>
    <property type="match status" value="1"/>
</dbReference>
<evidence type="ECO:0000256" key="4">
    <source>
        <dbReference type="ARBA" id="ARBA00022475"/>
    </source>
</evidence>
<comment type="caution">
    <text evidence="10">The sequence shown here is derived from an EMBL/GenBank/DDBJ whole genome shotgun (WGS) entry which is preliminary data.</text>
</comment>
<keyword evidence="7 8" id="KW-0472">Membrane</keyword>
<evidence type="ECO:0000256" key="3">
    <source>
        <dbReference type="ARBA" id="ARBA00022448"/>
    </source>
</evidence>
<dbReference type="GO" id="GO:0140359">
    <property type="term" value="F:ABC-type transporter activity"/>
    <property type="evidence" value="ECO:0007669"/>
    <property type="project" value="InterPro"/>
</dbReference>
<evidence type="ECO:0000256" key="1">
    <source>
        <dbReference type="ARBA" id="ARBA00004651"/>
    </source>
</evidence>
<evidence type="ECO:0000256" key="5">
    <source>
        <dbReference type="ARBA" id="ARBA00022692"/>
    </source>
</evidence>
<reference evidence="10 11" key="1">
    <citation type="submission" date="2019-09" db="EMBL/GenBank/DDBJ databases">
        <title>Whole-genome sequence of the purple sulfur bacterium Thiohalocapsa marina DSM 19078.</title>
        <authorList>
            <person name="Kyndt J.A."/>
            <person name="Meyer T.E."/>
        </authorList>
    </citation>
    <scope>NUCLEOTIDE SEQUENCE [LARGE SCALE GENOMIC DNA]</scope>
    <source>
        <strain evidence="10 11">DSM 19078</strain>
    </source>
</reference>
<comment type="similarity">
    <text evidence="2">Belongs to the ABC-2 integral membrane protein family.</text>
</comment>
<feature type="transmembrane region" description="Helical" evidence="8">
    <location>
        <begin position="287"/>
        <end position="309"/>
    </location>
</feature>
<feature type="domain" description="ABC transmembrane type-2" evidence="9">
    <location>
        <begin position="131"/>
        <end position="369"/>
    </location>
</feature>
<sequence length="371" mass="40720">MNQIIALVVKEFIALFKDKRARFVVIVPPLIQLLVFGYAASFDLNRVTYAVFDRDGGPAARALLAHFEGSPTFELRYRIRRQDEIAALIDAGEVLLVLQIDPDFDGDLLGRHGEAPAKLQVIIDGRNSNTAQVAQEYVNRVVADFNRHWIAAQGLGRSPPELAVRAWYNPNLESRWFFVSGLVGLLTLVVAMMVTAMSVAREREQGTFDQLLVTPLHPAQILIGKAMPGLLIGVFEASLVVLAAVVWFGVPLVGSLAVLYTGMLLFLLAAVGAGLMISSLALTMQQALLGTFLFMVPAAILSGFSTPIANMPEPVQWLTLANPLRYYLIIVRGVFLEGAGFSVLLHQMWPLALIALLSLSAATWLFRHRMD</sequence>
<dbReference type="PANTHER" id="PTHR30294:SF44">
    <property type="entry name" value="MULTIDRUG ABC TRANSPORTER PERMEASE YBHR-RELATED"/>
    <property type="match status" value="1"/>
</dbReference>
<organism evidence="10 11">
    <name type="scientific">Thiohalocapsa marina</name>
    <dbReference type="NCBI Taxonomy" id="424902"/>
    <lineage>
        <taxon>Bacteria</taxon>
        <taxon>Pseudomonadati</taxon>
        <taxon>Pseudomonadota</taxon>
        <taxon>Gammaproteobacteria</taxon>
        <taxon>Chromatiales</taxon>
        <taxon>Chromatiaceae</taxon>
        <taxon>Thiohalocapsa</taxon>
    </lineage>
</organism>
<dbReference type="Proteomes" id="UP000322981">
    <property type="component" value="Unassembled WGS sequence"/>
</dbReference>
<feature type="transmembrane region" description="Helical" evidence="8">
    <location>
        <begin position="21"/>
        <end position="40"/>
    </location>
</feature>
<evidence type="ECO:0000256" key="8">
    <source>
        <dbReference type="SAM" id="Phobius"/>
    </source>
</evidence>
<accession>A0A5M8FF35</accession>
<protein>
    <submittedName>
        <fullName evidence="10">ABC transporter permease</fullName>
    </submittedName>
</protein>
<dbReference type="PROSITE" id="PS51012">
    <property type="entry name" value="ABC_TM2"/>
    <property type="match status" value="1"/>
</dbReference>
<gene>
    <name evidence="10" type="ORF">F2Q65_15695</name>
</gene>
<feature type="transmembrane region" description="Helical" evidence="8">
    <location>
        <begin position="176"/>
        <end position="200"/>
    </location>
</feature>
<dbReference type="AlphaFoldDB" id="A0A5M8FF35"/>
<feature type="transmembrane region" description="Helical" evidence="8">
    <location>
        <begin position="348"/>
        <end position="366"/>
    </location>
</feature>
<keyword evidence="11" id="KW-1185">Reference proteome</keyword>
<evidence type="ECO:0000256" key="7">
    <source>
        <dbReference type="ARBA" id="ARBA00023136"/>
    </source>
</evidence>
<comment type="subcellular location">
    <subcellularLocation>
        <location evidence="1">Cell membrane</location>
        <topology evidence="1">Multi-pass membrane protein</topology>
    </subcellularLocation>
</comment>